<feature type="non-terminal residue" evidence="1">
    <location>
        <position position="1"/>
    </location>
</feature>
<comment type="caution">
    <text evidence="1">The sequence shown here is derived from an EMBL/GenBank/DDBJ whole genome shotgun (WGS) entry which is preliminary data.</text>
</comment>
<organism evidence="1 2">
    <name type="scientific">Racocetra persica</name>
    <dbReference type="NCBI Taxonomy" id="160502"/>
    <lineage>
        <taxon>Eukaryota</taxon>
        <taxon>Fungi</taxon>
        <taxon>Fungi incertae sedis</taxon>
        <taxon>Mucoromycota</taxon>
        <taxon>Glomeromycotina</taxon>
        <taxon>Glomeromycetes</taxon>
        <taxon>Diversisporales</taxon>
        <taxon>Gigasporaceae</taxon>
        <taxon>Racocetra</taxon>
    </lineage>
</organism>
<reference evidence="1" key="1">
    <citation type="submission" date="2021-06" db="EMBL/GenBank/DDBJ databases">
        <authorList>
            <person name="Kallberg Y."/>
            <person name="Tangrot J."/>
            <person name="Rosling A."/>
        </authorList>
    </citation>
    <scope>NUCLEOTIDE SEQUENCE</scope>
    <source>
        <strain evidence="1">MA461A</strain>
    </source>
</reference>
<proteinExistence type="predicted"/>
<protein>
    <submittedName>
        <fullName evidence="1">28723_t:CDS:1</fullName>
    </submittedName>
</protein>
<keyword evidence="2" id="KW-1185">Reference proteome</keyword>
<sequence>SNASDNNDSMLVIKVDNDEEESNKSKNRPKETFNIKIQQNNKLKEENKKNMNKKNQKIKRIRKKNVYKIRQLFLKQNCKRNMLFKQIIEHEYLLLNQENE</sequence>
<gene>
    <name evidence="1" type="ORF">RPERSI_LOCUS23507</name>
</gene>
<dbReference type="EMBL" id="CAJVQC010073541">
    <property type="protein sequence ID" value="CAG8812330.1"/>
    <property type="molecule type" value="Genomic_DNA"/>
</dbReference>
<name>A0ACA9RW51_9GLOM</name>
<dbReference type="Proteomes" id="UP000789920">
    <property type="component" value="Unassembled WGS sequence"/>
</dbReference>
<evidence type="ECO:0000313" key="1">
    <source>
        <dbReference type="EMBL" id="CAG8812330.1"/>
    </source>
</evidence>
<evidence type="ECO:0000313" key="2">
    <source>
        <dbReference type="Proteomes" id="UP000789920"/>
    </source>
</evidence>
<accession>A0ACA9RW51</accession>